<accession>A0A6G1KI16</accession>
<name>A0A6G1KI16_9PLEO</name>
<reference evidence="2" key="1">
    <citation type="journal article" date="2020" name="Stud. Mycol.">
        <title>101 Dothideomycetes genomes: a test case for predicting lifestyles and emergence of pathogens.</title>
        <authorList>
            <person name="Haridas S."/>
            <person name="Albert R."/>
            <person name="Binder M."/>
            <person name="Bloem J."/>
            <person name="Labutti K."/>
            <person name="Salamov A."/>
            <person name="Andreopoulos B."/>
            <person name="Baker S."/>
            <person name="Barry K."/>
            <person name="Bills G."/>
            <person name="Bluhm B."/>
            <person name="Cannon C."/>
            <person name="Castanera R."/>
            <person name="Culley D."/>
            <person name="Daum C."/>
            <person name="Ezra D."/>
            <person name="Gonzalez J."/>
            <person name="Henrissat B."/>
            <person name="Kuo A."/>
            <person name="Liang C."/>
            <person name="Lipzen A."/>
            <person name="Lutzoni F."/>
            <person name="Magnuson J."/>
            <person name="Mondo S."/>
            <person name="Nolan M."/>
            <person name="Ohm R."/>
            <person name="Pangilinan J."/>
            <person name="Park H.-J."/>
            <person name="Ramirez L."/>
            <person name="Alfaro M."/>
            <person name="Sun H."/>
            <person name="Tritt A."/>
            <person name="Yoshinaga Y."/>
            <person name="Zwiers L.-H."/>
            <person name="Turgeon B."/>
            <person name="Goodwin S."/>
            <person name="Spatafora J."/>
            <person name="Crous P."/>
            <person name="Grigoriev I."/>
        </authorList>
    </citation>
    <scope>NUCLEOTIDE SEQUENCE</scope>
    <source>
        <strain evidence="2">CBS 279.74</strain>
    </source>
</reference>
<evidence type="ECO:0000313" key="2">
    <source>
        <dbReference type="EMBL" id="KAF2712489.1"/>
    </source>
</evidence>
<dbReference type="OrthoDB" id="3767798at2759"/>
<proteinExistence type="predicted"/>
<organism evidence="2 3">
    <name type="scientific">Pleomassaria siparia CBS 279.74</name>
    <dbReference type="NCBI Taxonomy" id="1314801"/>
    <lineage>
        <taxon>Eukaryota</taxon>
        <taxon>Fungi</taxon>
        <taxon>Dikarya</taxon>
        <taxon>Ascomycota</taxon>
        <taxon>Pezizomycotina</taxon>
        <taxon>Dothideomycetes</taxon>
        <taxon>Pleosporomycetidae</taxon>
        <taxon>Pleosporales</taxon>
        <taxon>Pleomassariaceae</taxon>
        <taxon>Pleomassaria</taxon>
    </lineage>
</organism>
<feature type="compositionally biased region" description="Acidic residues" evidence="1">
    <location>
        <begin position="127"/>
        <end position="140"/>
    </location>
</feature>
<sequence length="517" mass="58370">MVTPAPGDFIQYALPESNFVLWPAVVCTDEMATQKVGPQPHKDYKLILLMGKLELRWASAGETQEHLTPQEPTTIEDEQLRIAYEMVDEAWDSCLTLDYWSDVINNHRASDHSDTTPTSNGSLSPDTDSESDPDFDEDDDDDIKLAKIISKAEAKGKKPVSLKLPTPQTSSTKKQKLSPLVSSVSPTSYDSPFSKSEITPRQRVAPSIRSKEPNRSKNNRPALPGTLPEMWESKHLKAMDSWLSVKRKPAFSEFYQDAKATMLPIDGEMDQHSELVKFVIGQQKREFYIPKAAIDKRDYFSSRTVGSDCVVDTCTGWTYQRRCCENFEPDDFEVVAEYLQTGDFGCRIFENDGQRKHTFEQCAAAWNIAVELGATDLLEFIVMKVELTRPWEPMDALAFGAIVYQTGIEGTLLPAHGNMKDILVDFVARHYSEYLGKHPTAFGEHMTGIPDFLDDVTVRRATILETAREGYREKSQGGNPAVVREEQREDAHGNVGLQLHQENTQSTKMRLDLTRRF</sequence>
<evidence type="ECO:0008006" key="4">
    <source>
        <dbReference type="Google" id="ProtNLM"/>
    </source>
</evidence>
<feature type="region of interest" description="Disordered" evidence="1">
    <location>
        <begin position="108"/>
        <end position="140"/>
    </location>
</feature>
<keyword evidence="3" id="KW-1185">Reference proteome</keyword>
<gene>
    <name evidence="2" type="ORF">K504DRAFT_531579</name>
</gene>
<dbReference type="Proteomes" id="UP000799428">
    <property type="component" value="Unassembled WGS sequence"/>
</dbReference>
<feature type="compositionally biased region" description="Polar residues" evidence="1">
    <location>
        <begin position="187"/>
        <end position="199"/>
    </location>
</feature>
<dbReference type="AlphaFoldDB" id="A0A6G1KI16"/>
<protein>
    <recommendedName>
        <fullName evidence="4">PWWP domain-containing protein</fullName>
    </recommendedName>
</protein>
<evidence type="ECO:0000256" key="1">
    <source>
        <dbReference type="SAM" id="MobiDB-lite"/>
    </source>
</evidence>
<evidence type="ECO:0000313" key="3">
    <source>
        <dbReference type="Proteomes" id="UP000799428"/>
    </source>
</evidence>
<feature type="region of interest" description="Disordered" evidence="1">
    <location>
        <begin position="156"/>
        <end position="227"/>
    </location>
</feature>
<dbReference type="EMBL" id="MU005766">
    <property type="protein sequence ID" value="KAF2712489.1"/>
    <property type="molecule type" value="Genomic_DNA"/>
</dbReference>
<feature type="compositionally biased region" description="Low complexity" evidence="1">
    <location>
        <begin position="177"/>
        <end position="186"/>
    </location>
</feature>